<dbReference type="EMBL" id="JBCLYO010000002">
    <property type="protein sequence ID" value="KAL0093018.1"/>
    <property type="molecule type" value="Genomic_DNA"/>
</dbReference>
<protein>
    <submittedName>
        <fullName evidence="6">Hemolysin-III related-domain-containing protein</fullName>
    </submittedName>
</protein>
<keyword evidence="7" id="KW-1185">Reference proteome</keyword>
<evidence type="ECO:0000256" key="5">
    <source>
        <dbReference type="SAM" id="Phobius"/>
    </source>
</evidence>
<feature type="transmembrane region" description="Helical" evidence="5">
    <location>
        <begin position="298"/>
        <end position="315"/>
    </location>
</feature>
<reference evidence="6 7" key="1">
    <citation type="submission" date="2024-04" db="EMBL/GenBank/DDBJ databases">
        <title>Symmetric and asymmetric DNA N6-adenine methylation regulates different biological responses in Mucorales.</title>
        <authorList>
            <consortium name="Lawrence Berkeley National Laboratory"/>
            <person name="Lax C."/>
            <person name="Mondo S.J."/>
            <person name="Osorio-Concepcion M."/>
            <person name="Muszewska A."/>
            <person name="Corrochano-Luque M."/>
            <person name="Gutierrez G."/>
            <person name="Riley R."/>
            <person name="Lipzen A."/>
            <person name="Guo J."/>
            <person name="Hundley H."/>
            <person name="Amirebrahimi M."/>
            <person name="Ng V."/>
            <person name="Lorenzo-Gutierrez D."/>
            <person name="Binder U."/>
            <person name="Yang J."/>
            <person name="Song Y."/>
            <person name="Canovas D."/>
            <person name="Navarro E."/>
            <person name="Freitag M."/>
            <person name="Gabaldon T."/>
            <person name="Grigoriev I.V."/>
            <person name="Corrochano L.M."/>
            <person name="Nicolas F.E."/>
            <person name="Garre V."/>
        </authorList>
    </citation>
    <scope>NUCLEOTIDE SEQUENCE [LARGE SCALE GENOMIC DNA]</scope>
    <source>
        <strain evidence="6 7">L51</strain>
    </source>
</reference>
<keyword evidence="4 5" id="KW-0472">Membrane</keyword>
<evidence type="ECO:0000256" key="2">
    <source>
        <dbReference type="ARBA" id="ARBA00022692"/>
    </source>
</evidence>
<feature type="transmembrane region" description="Helical" evidence="5">
    <location>
        <begin position="259"/>
        <end position="278"/>
    </location>
</feature>
<evidence type="ECO:0000256" key="3">
    <source>
        <dbReference type="ARBA" id="ARBA00022989"/>
    </source>
</evidence>
<feature type="transmembrane region" description="Helical" evidence="5">
    <location>
        <begin position="226"/>
        <end position="247"/>
    </location>
</feature>
<gene>
    <name evidence="6" type="ORF">J3Q64DRAFT_1673238</name>
</gene>
<organism evidence="6 7">
    <name type="scientific">Phycomyces blakesleeanus</name>
    <dbReference type="NCBI Taxonomy" id="4837"/>
    <lineage>
        <taxon>Eukaryota</taxon>
        <taxon>Fungi</taxon>
        <taxon>Fungi incertae sedis</taxon>
        <taxon>Mucoromycota</taxon>
        <taxon>Mucoromycotina</taxon>
        <taxon>Mucoromycetes</taxon>
        <taxon>Mucorales</taxon>
        <taxon>Phycomycetaceae</taxon>
        <taxon>Phycomyces</taxon>
    </lineage>
</organism>
<evidence type="ECO:0000256" key="1">
    <source>
        <dbReference type="ARBA" id="ARBA00004141"/>
    </source>
</evidence>
<evidence type="ECO:0000313" key="7">
    <source>
        <dbReference type="Proteomes" id="UP001448207"/>
    </source>
</evidence>
<keyword evidence="2 5" id="KW-0812">Transmembrane</keyword>
<evidence type="ECO:0000256" key="4">
    <source>
        <dbReference type="ARBA" id="ARBA00023136"/>
    </source>
</evidence>
<feature type="transmembrane region" description="Helical" evidence="5">
    <location>
        <begin position="327"/>
        <end position="347"/>
    </location>
</feature>
<dbReference type="Pfam" id="PF03006">
    <property type="entry name" value="HlyIII"/>
    <property type="match status" value="1"/>
</dbReference>
<accession>A0ABR3BAE2</accession>
<comment type="caution">
    <text evidence="6">The sequence shown here is derived from an EMBL/GenBank/DDBJ whole genome shotgun (WGS) entry which is preliminary data.</text>
</comment>
<sequence length="459" mass="53054">MENLLTINKTKVSCEETLDLDTLFRERLAPLLHKFKSRLNDFEDALSDDSKRIQDYTLDKIKRTCGILETIDQEWTLRRKQHQQIQPLPFLMQTLEQSIAELSEKYKELEAIISEDYFDNTVDDTMETVISTIEEIDSRISDALDRASAMRHRVNEKIHDMADRASEQMDSLKNAIAYGAKRLLHYEELPEQWQNNKHIHTGYRFLSTPADCFHSLLYVHNETGNIYTHLIGFFVFFVLGVYELFYSPLLSEVPGLDRVVFAIFFLAACKCLMCSTVWHTLSAINNYETLTKMACLDYVGISVLICASIILTEYYGFYCEPMWRNTYMAGTGTLAMIGVVLPFMSWFDRKDLRWIRIAFFIFLASSCVLPVAHLVYEYGTDETFSWLMPVAKSLSCYGLGVVVYANHLPEAFWPGKFDHFGHSHQLWHIFVCGGIWYHYTAAVAFVGHRGQFGQCIANF</sequence>
<feature type="transmembrane region" description="Helical" evidence="5">
    <location>
        <begin position="425"/>
        <end position="446"/>
    </location>
</feature>
<dbReference type="PANTHER" id="PTHR20855:SF97">
    <property type="entry name" value="ADIPOR-LIKE RECEPTOR IZH3-RELATED"/>
    <property type="match status" value="1"/>
</dbReference>
<name>A0ABR3BAE2_PHYBL</name>
<comment type="subcellular location">
    <subcellularLocation>
        <location evidence="1">Membrane</location>
        <topology evidence="1">Multi-pass membrane protein</topology>
    </subcellularLocation>
</comment>
<keyword evidence="3 5" id="KW-1133">Transmembrane helix</keyword>
<proteinExistence type="predicted"/>
<dbReference type="PANTHER" id="PTHR20855">
    <property type="entry name" value="ADIPOR/PROGESTIN RECEPTOR-RELATED"/>
    <property type="match status" value="1"/>
</dbReference>
<evidence type="ECO:0000313" key="6">
    <source>
        <dbReference type="EMBL" id="KAL0093018.1"/>
    </source>
</evidence>
<dbReference type="Proteomes" id="UP001448207">
    <property type="component" value="Unassembled WGS sequence"/>
</dbReference>
<dbReference type="InterPro" id="IPR004254">
    <property type="entry name" value="AdipoR/HlyIII-related"/>
</dbReference>
<feature type="transmembrane region" description="Helical" evidence="5">
    <location>
        <begin position="383"/>
        <end position="405"/>
    </location>
</feature>
<feature type="transmembrane region" description="Helical" evidence="5">
    <location>
        <begin position="353"/>
        <end position="376"/>
    </location>
</feature>